<dbReference type="InterPro" id="IPR008254">
    <property type="entry name" value="Flavodoxin/NO_synth"/>
</dbReference>
<sequence length="148" mass="16650">MNIIIIYDTKHGNTKKVAELIGEGINSVEGNSITFRNVEEFDPNKEEAYDLILIGTPNHMGEPTKPIKKFIQDLPNSSLKVSSFSVFDTFMFKDYEKTVKKMEKKINELMPDLTKASPGLSIRVAKTKGPILDDELPKCKEFGVKLAK</sequence>
<name>X1D038_9ZZZZ</name>
<dbReference type="Gene3D" id="3.40.50.360">
    <property type="match status" value="1"/>
</dbReference>
<accession>X1D038</accession>
<organism evidence="2">
    <name type="scientific">marine sediment metagenome</name>
    <dbReference type="NCBI Taxonomy" id="412755"/>
    <lineage>
        <taxon>unclassified sequences</taxon>
        <taxon>metagenomes</taxon>
        <taxon>ecological metagenomes</taxon>
    </lineage>
</organism>
<dbReference type="InterPro" id="IPR052200">
    <property type="entry name" value="Protoporphyrinogen_IX_DH"/>
</dbReference>
<proteinExistence type="predicted"/>
<dbReference type="SUPFAM" id="SSF52218">
    <property type="entry name" value="Flavoproteins"/>
    <property type="match status" value="1"/>
</dbReference>
<evidence type="ECO:0000313" key="2">
    <source>
        <dbReference type="EMBL" id="GAG98452.1"/>
    </source>
</evidence>
<feature type="domain" description="Flavodoxin-like" evidence="1">
    <location>
        <begin position="3"/>
        <end position="147"/>
    </location>
</feature>
<dbReference type="InterPro" id="IPR001226">
    <property type="entry name" value="Flavodoxin_CS"/>
</dbReference>
<dbReference type="EMBL" id="BART01027883">
    <property type="protein sequence ID" value="GAG98452.1"/>
    <property type="molecule type" value="Genomic_DNA"/>
</dbReference>
<dbReference type="GO" id="GO:0010181">
    <property type="term" value="F:FMN binding"/>
    <property type="evidence" value="ECO:0007669"/>
    <property type="project" value="InterPro"/>
</dbReference>
<evidence type="ECO:0000259" key="1">
    <source>
        <dbReference type="PROSITE" id="PS50902"/>
    </source>
</evidence>
<protein>
    <recommendedName>
        <fullName evidence="1">Flavodoxin-like domain-containing protein</fullName>
    </recommendedName>
</protein>
<gene>
    <name evidence="2" type="ORF">S01H4_49308</name>
</gene>
<comment type="caution">
    <text evidence="2">The sequence shown here is derived from an EMBL/GenBank/DDBJ whole genome shotgun (WGS) entry which is preliminary data.</text>
</comment>
<dbReference type="InterPro" id="IPR029039">
    <property type="entry name" value="Flavoprotein-like_sf"/>
</dbReference>
<dbReference type="PANTHER" id="PTHR38030:SF2">
    <property type="entry name" value="PROTOPORPHYRINOGEN IX DEHYDROGENASE [QUINONE]"/>
    <property type="match status" value="1"/>
</dbReference>
<dbReference type="AlphaFoldDB" id="X1D038"/>
<dbReference type="PANTHER" id="PTHR38030">
    <property type="entry name" value="PROTOPORPHYRINOGEN IX DEHYDROGENASE [MENAQUINONE]"/>
    <property type="match status" value="1"/>
</dbReference>
<dbReference type="Pfam" id="PF00258">
    <property type="entry name" value="Flavodoxin_1"/>
    <property type="match status" value="1"/>
</dbReference>
<dbReference type="PROSITE" id="PS50902">
    <property type="entry name" value="FLAVODOXIN_LIKE"/>
    <property type="match status" value="1"/>
</dbReference>
<reference evidence="2" key="1">
    <citation type="journal article" date="2014" name="Front. Microbiol.">
        <title>High frequency of phylogenetically diverse reductive dehalogenase-homologous genes in deep subseafloor sedimentary metagenomes.</title>
        <authorList>
            <person name="Kawai M."/>
            <person name="Futagami T."/>
            <person name="Toyoda A."/>
            <person name="Takaki Y."/>
            <person name="Nishi S."/>
            <person name="Hori S."/>
            <person name="Arai W."/>
            <person name="Tsubouchi T."/>
            <person name="Morono Y."/>
            <person name="Uchiyama I."/>
            <person name="Ito T."/>
            <person name="Fujiyama A."/>
            <person name="Inagaki F."/>
            <person name="Takami H."/>
        </authorList>
    </citation>
    <scope>NUCLEOTIDE SEQUENCE</scope>
    <source>
        <strain evidence="2">Expedition CK06-06</strain>
    </source>
</reference>
<dbReference type="GO" id="GO:0006783">
    <property type="term" value="P:heme biosynthetic process"/>
    <property type="evidence" value="ECO:0007669"/>
    <property type="project" value="TreeGrafter"/>
</dbReference>
<dbReference type="GO" id="GO:0070819">
    <property type="term" value="F:menaquinone-dependent protoporphyrinogen oxidase activity"/>
    <property type="evidence" value="ECO:0007669"/>
    <property type="project" value="TreeGrafter"/>
</dbReference>
<dbReference type="GO" id="GO:0009055">
    <property type="term" value="F:electron transfer activity"/>
    <property type="evidence" value="ECO:0007669"/>
    <property type="project" value="InterPro"/>
</dbReference>
<dbReference type="PROSITE" id="PS00201">
    <property type="entry name" value="FLAVODOXIN"/>
    <property type="match status" value="1"/>
</dbReference>